<evidence type="ECO:0000313" key="2">
    <source>
        <dbReference type="WBParaSite" id="EVEC_0001136201-mRNA-1"/>
    </source>
</evidence>
<keyword evidence="1" id="KW-0472">Membrane</keyword>
<proteinExistence type="predicted"/>
<evidence type="ECO:0000256" key="1">
    <source>
        <dbReference type="SAM" id="Phobius"/>
    </source>
</evidence>
<organism evidence="2">
    <name type="scientific">Enterobius vermicularis</name>
    <name type="common">Human pinworm</name>
    <dbReference type="NCBI Taxonomy" id="51028"/>
    <lineage>
        <taxon>Eukaryota</taxon>
        <taxon>Metazoa</taxon>
        <taxon>Ecdysozoa</taxon>
        <taxon>Nematoda</taxon>
        <taxon>Chromadorea</taxon>
        <taxon>Rhabditida</taxon>
        <taxon>Spirurina</taxon>
        <taxon>Oxyuridomorpha</taxon>
        <taxon>Oxyuroidea</taxon>
        <taxon>Oxyuridae</taxon>
        <taxon>Enterobius</taxon>
    </lineage>
</organism>
<keyword evidence="1" id="KW-1133">Transmembrane helix</keyword>
<feature type="transmembrane region" description="Helical" evidence="1">
    <location>
        <begin position="20"/>
        <end position="45"/>
    </location>
</feature>
<name>A0A0N4VKH4_ENTVE</name>
<protein>
    <submittedName>
        <fullName evidence="2">G_PROTEIN_RECEP_F1_2 domain-containing protein</fullName>
    </submittedName>
</protein>
<dbReference type="AlphaFoldDB" id="A0A0N4VKH4"/>
<accession>A0A0N4VKH4</accession>
<keyword evidence="1" id="KW-0812">Transmembrane</keyword>
<reference evidence="2" key="1">
    <citation type="submission" date="2017-02" db="UniProtKB">
        <authorList>
            <consortium name="WormBaseParasite"/>
        </authorList>
    </citation>
    <scope>IDENTIFICATION</scope>
</reference>
<dbReference type="WBParaSite" id="EVEC_0001136201-mRNA-1">
    <property type="protein sequence ID" value="EVEC_0001136201-mRNA-1"/>
    <property type="gene ID" value="EVEC_0001136201"/>
</dbReference>
<sequence>LLSFCVSGTPSYLSESPYSWRTILIFWIPDGLWLVFPLAVMICLWPKIVNLAYYVECPARDVI</sequence>